<dbReference type="GO" id="GO:0055085">
    <property type="term" value="P:transmembrane transport"/>
    <property type="evidence" value="ECO:0007669"/>
    <property type="project" value="InterPro"/>
</dbReference>
<evidence type="ECO:0000259" key="8">
    <source>
        <dbReference type="PROSITE" id="PS50928"/>
    </source>
</evidence>
<keyword evidence="4 7" id="KW-0812">Transmembrane</keyword>
<organism evidence="9 10">
    <name type="scientific">Georgenia subflava</name>
    <dbReference type="NCBI Taxonomy" id="1622177"/>
    <lineage>
        <taxon>Bacteria</taxon>
        <taxon>Bacillati</taxon>
        <taxon>Actinomycetota</taxon>
        <taxon>Actinomycetes</taxon>
        <taxon>Micrococcales</taxon>
        <taxon>Bogoriellaceae</taxon>
        <taxon>Georgenia</taxon>
    </lineage>
</organism>
<feature type="transmembrane region" description="Helical" evidence="7">
    <location>
        <begin position="75"/>
        <end position="97"/>
    </location>
</feature>
<proteinExistence type="inferred from homology"/>
<dbReference type="GO" id="GO:0005886">
    <property type="term" value="C:plasma membrane"/>
    <property type="evidence" value="ECO:0007669"/>
    <property type="project" value="UniProtKB-SubCell"/>
</dbReference>
<keyword evidence="10" id="KW-1185">Reference proteome</keyword>
<feature type="transmembrane region" description="Helical" evidence="7">
    <location>
        <begin position="44"/>
        <end position="68"/>
    </location>
</feature>
<dbReference type="Pfam" id="PF00528">
    <property type="entry name" value="BPD_transp_1"/>
    <property type="match status" value="1"/>
</dbReference>
<protein>
    <submittedName>
        <fullName evidence="9">ABC transporter permease subunit</fullName>
    </submittedName>
</protein>
<dbReference type="InterPro" id="IPR035906">
    <property type="entry name" value="MetI-like_sf"/>
</dbReference>
<feature type="transmembrane region" description="Helical" evidence="7">
    <location>
        <begin position="152"/>
        <end position="177"/>
    </location>
</feature>
<dbReference type="InterPro" id="IPR050901">
    <property type="entry name" value="BP-dep_ABC_trans_perm"/>
</dbReference>
<evidence type="ECO:0000313" key="9">
    <source>
        <dbReference type="EMBL" id="MPV38715.1"/>
    </source>
</evidence>
<dbReference type="EMBL" id="WHPC01000103">
    <property type="protein sequence ID" value="MPV38715.1"/>
    <property type="molecule type" value="Genomic_DNA"/>
</dbReference>
<dbReference type="SUPFAM" id="SSF161098">
    <property type="entry name" value="MetI-like"/>
    <property type="match status" value="1"/>
</dbReference>
<evidence type="ECO:0000256" key="7">
    <source>
        <dbReference type="RuleBase" id="RU363032"/>
    </source>
</evidence>
<gene>
    <name evidence="9" type="ORF">GB881_17000</name>
</gene>
<evidence type="ECO:0000256" key="1">
    <source>
        <dbReference type="ARBA" id="ARBA00004651"/>
    </source>
</evidence>
<comment type="caution">
    <text evidence="9">The sequence shown here is derived from an EMBL/GenBank/DDBJ whole genome shotgun (WGS) entry which is preliminary data.</text>
</comment>
<dbReference type="Gene3D" id="1.10.3720.10">
    <property type="entry name" value="MetI-like"/>
    <property type="match status" value="1"/>
</dbReference>
<dbReference type="CDD" id="cd06261">
    <property type="entry name" value="TM_PBP2"/>
    <property type="match status" value="1"/>
</dbReference>
<evidence type="ECO:0000313" key="10">
    <source>
        <dbReference type="Proteomes" id="UP000437709"/>
    </source>
</evidence>
<feature type="transmembrane region" description="Helical" evidence="7">
    <location>
        <begin position="109"/>
        <end position="131"/>
    </location>
</feature>
<feature type="domain" description="ABC transmembrane type-1" evidence="8">
    <location>
        <begin position="40"/>
        <end position="231"/>
    </location>
</feature>
<keyword evidence="6 7" id="KW-0472">Membrane</keyword>
<evidence type="ECO:0000256" key="3">
    <source>
        <dbReference type="ARBA" id="ARBA00022475"/>
    </source>
</evidence>
<dbReference type="PANTHER" id="PTHR32243">
    <property type="entry name" value="MALTOSE TRANSPORT SYSTEM PERMEASE-RELATED"/>
    <property type="match status" value="1"/>
</dbReference>
<sequence length="246" mass="26519">MFTTAIDADAATRGASLLPTDLTWAHFDRVLDQGGFGTYIKNSVLVATGTVLISALVALLAAVAVARFTFSFRKAVLVMILIVQMVPLEALVIPLFLQARNLQLLNSLIGLVIVYLAFSLPFAIWTLRGFVAAVPKEVEEAAYMDGASWGRMFWSVLLPLVAPGLVATSVFAFITAWNEFIFALTFMQDSDRYTVAIGLQKFFGQNTADWGAVMAASTLITLPVVVFFTLVQRNLSSGLAAGAVKG</sequence>
<feature type="transmembrane region" description="Helical" evidence="7">
    <location>
        <begin position="210"/>
        <end position="231"/>
    </location>
</feature>
<accession>A0A6N7EQC5</accession>
<dbReference type="PROSITE" id="PS50928">
    <property type="entry name" value="ABC_TM1"/>
    <property type="match status" value="1"/>
</dbReference>
<keyword evidence="2 7" id="KW-0813">Transport</keyword>
<keyword evidence="3" id="KW-1003">Cell membrane</keyword>
<comment type="subcellular location">
    <subcellularLocation>
        <location evidence="1 7">Cell membrane</location>
        <topology evidence="1 7">Multi-pass membrane protein</topology>
    </subcellularLocation>
</comment>
<evidence type="ECO:0000256" key="2">
    <source>
        <dbReference type="ARBA" id="ARBA00022448"/>
    </source>
</evidence>
<evidence type="ECO:0000256" key="6">
    <source>
        <dbReference type="ARBA" id="ARBA00023136"/>
    </source>
</evidence>
<dbReference type="OrthoDB" id="3569827at2"/>
<dbReference type="AlphaFoldDB" id="A0A6N7EQC5"/>
<reference evidence="9 10" key="1">
    <citation type="submission" date="2019-10" db="EMBL/GenBank/DDBJ databases">
        <title>Georgenia wutianyii sp. nov. and Georgenia yuyongxinii sp. nov. isolated from plateau pika (Ochotona curzoniae) in the Qinghai-Tibet plateau of China.</title>
        <authorList>
            <person name="Tian Z."/>
        </authorList>
    </citation>
    <scope>NUCLEOTIDE SEQUENCE [LARGE SCALE GENOMIC DNA]</scope>
    <source>
        <strain evidence="9 10">JCM 19765</strain>
    </source>
</reference>
<dbReference type="PANTHER" id="PTHR32243:SF18">
    <property type="entry name" value="INNER MEMBRANE ABC TRANSPORTER PERMEASE PROTEIN YCJP"/>
    <property type="match status" value="1"/>
</dbReference>
<dbReference type="InterPro" id="IPR000515">
    <property type="entry name" value="MetI-like"/>
</dbReference>
<dbReference type="Proteomes" id="UP000437709">
    <property type="component" value="Unassembled WGS sequence"/>
</dbReference>
<keyword evidence="5 7" id="KW-1133">Transmembrane helix</keyword>
<evidence type="ECO:0000256" key="5">
    <source>
        <dbReference type="ARBA" id="ARBA00022989"/>
    </source>
</evidence>
<evidence type="ECO:0000256" key="4">
    <source>
        <dbReference type="ARBA" id="ARBA00022692"/>
    </source>
</evidence>
<comment type="similarity">
    <text evidence="7">Belongs to the binding-protein-dependent transport system permease family.</text>
</comment>
<name>A0A6N7EQC5_9MICO</name>